<gene>
    <name evidence="1" type="ORF">VP01_1528g5</name>
</gene>
<dbReference type="VEuPathDB" id="FungiDB:VP01_1528g5"/>
<sequence length="151" mass="17063">TLNKALDYKGVEDRVPGSQGYLAADCTALVTAVKKILQLGIQELGKVQDLYKIYVNENNQIMSPTPSRSMGGTWLIPKKPTSETICLRWICEAKLVDLSICEQAFHKALAEYNNDVSYTTWKMRPAHFEGLWDFLFLFHVGFSIFLPCKGL</sequence>
<reference evidence="1 2" key="1">
    <citation type="submission" date="2015-08" db="EMBL/GenBank/DDBJ databases">
        <title>Next Generation Sequencing and Analysis of the Genome of Puccinia sorghi L Schw, the Causal Agent of Maize Common Rust.</title>
        <authorList>
            <person name="Rochi L."/>
            <person name="Burguener G."/>
            <person name="Darino M."/>
            <person name="Turjanski A."/>
            <person name="Kreff E."/>
            <person name="Dieguez M.J."/>
            <person name="Sacco F."/>
        </authorList>
    </citation>
    <scope>NUCLEOTIDE SEQUENCE [LARGE SCALE GENOMIC DNA]</scope>
    <source>
        <strain evidence="1 2">RO10H11247</strain>
    </source>
</reference>
<name>A0A0L6VJ83_9BASI</name>
<evidence type="ECO:0000313" key="2">
    <source>
        <dbReference type="Proteomes" id="UP000037035"/>
    </source>
</evidence>
<dbReference type="EMBL" id="LAVV01005875">
    <property type="protein sequence ID" value="KNZ60622.1"/>
    <property type="molecule type" value="Genomic_DNA"/>
</dbReference>
<organism evidence="1 2">
    <name type="scientific">Puccinia sorghi</name>
    <dbReference type="NCBI Taxonomy" id="27349"/>
    <lineage>
        <taxon>Eukaryota</taxon>
        <taxon>Fungi</taxon>
        <taxon>Dikarya</taxon>
        <taxon>Basidiomycota</taxon>
        <taxon>Pucciniomycotina</taxon>
        <taxon>Pucciniomycetes</taxon>
        <taxon>Pucciniales</taxon>
        <taxon>Pucciniaceae</taxon>
        <taxon>Puccinia</taxon>
    </lineage>
</organism>
<evidence type="ECO:0000313" key="1">
    <source>
        <dbReference type="EMBL" id="KNZ60622.1"/>
    </source>
</evidence>
<dbReference type="AlphaFoldDB" id="A0A0L6VJ83"/>
<proteinExistence type="predicted"/>
<dbReference type="Proteomes" id="UP000037035">
    <property type="component" value="Unassembled WGS sequence"/>
</dbReference>
<accession>A0A0L6VJ83</accession>
<comment type="caution">
    <text evidence="1">The sequence shown here is derived from an EMBL/GenBank/DDBJ whole genome shotgun (WGS) entry which is preliminary data.</text>
</comment>
<keyword evidence="2" id="KW-1185">Reference proteome</keyword>
<dbReference type="PANTHER" id="PTHR34409">
    <property type="entry name" value="SET DOMAIN-CONTAINING PROTEIN"/>
    <property type="match status" value="1"/>
</dbReference>
<feature type="non-terminal residue" evidence="1">
    <location>
        <position position="1"/>
    </location>
</feature>
<dbReference type="PANTHER" id="PTHR34409:SF1">
    <property type="entry name" value="MYB-LIKE DOMAIN-CONTAINING PROTEIN"/>
    <property type="match status" value="1"/>
</dbReference>
<protein>
    <submittedName>
        <fullName evidence="1">Uncharacterized protein</fullName>
    </submittedName>
</protein>